<reference evidence="1" key="1">
    <citation type="submission" date="2011-05" db="EMBL/GenBank/DDBJ databases">
        <authorList>
            <person name="Kuske C.R."/>
            <person name="Challacombe J.F."/>
            <person name="Siddaramappa S."/>
            <person name="Petersen J.M."/>
            <person name="Bruce D.C."/>
        </authorList>
    </citation>
    <scope>NUCLEOTIDE SEQUENCE</scope>
    <source>
        <strain evidence="1">TX077308</strain>
    </source>
</reference>
<evidence type="ECO:0000313" key="2">
    <source>
        <dbReference type="Proteomes" id="UP000000490"/>
    </source>
</evidence>
<dbReference type="EMBL" id="CP002872">
    <property type="protein sequence ID" value="AEI36686.1"/>
    <property type="molecule type" value="Genomic_DNA"/>
</dbReference>
<protein>
    <submittedName>
        <fullName evidence="1">Uncharacterized protein</fullName>
    </submittedName>
</protein>
<evidence type="ECO:0000313" key="1">
    <source>
        <dbReference type="EMBL" id="AEI36686.1"/>
    </source>
</evidence>
<organism evidence="1 2">
    <name type="scientific">Francisella salina</name>
    <dbReference type="NCBI Taxonomy" id="573569"/>
    <lineage>
        <taxon>Bacteria</taxon>
        <taxon>Pseudomonadati</taxon>
        <taxon>Pseudomonadota</taxon>
        <taxon>Gammaproteobacteria</taxon>
        <taxon>Thiotrichales</taxon>
        <taxon>Francisellaceae</taxon>
        <taxon>Francisella</taxon>
    </lineage>
</organism>
<gene>
    <name evidence="1" type="ordered locus">F7308_1762</name>
</gene>
<proteinExistence type="predicted"/>
<keyword evidence="2" id="KW-1185">Reference proteome</keyword>
<accession>A0ABN3ZNP8</accession>
<name>A0ABN3ZNP8_FRAST</name>
<dbReference type="Proteomes" id="UP000000490">
    <property type="component" value="Chromosome"/>
</dbReference>
<sequence>MVKGTFTRLILKNPKIFLSMAKNNPDVTLQEVAEAEKNLVNLQ</sequence>